<dbReference type="InterPro" id="IPR004360">
    <property type="entry name" value="Glyas_Fos-R_dOase_dom"/>
</dbReference>
<evidence type="ECO:0000313" key="2">
    <source>
        <dbReference type="EMBL" id="GAS86840.1"/>
    </source>
</evidence>
<organism evidence="2 3">
    <name type="scientific">Mycolicibacterium brisbanense</name>
    <dbReference type="NCBI Taxonomy" id="146020"/>
    <lineage>
        <taxon>Bacteria</taxon>
        <taxon>Bacillati</taxon>
        <taxon>Actinomycetota</taxon>
        <taxon>Actinomycetes</taxon>
        <taxon>Mycobacteriales</taxon>
        <taxon>Mycobacteriaceae</taxon>
        <taxon>Mycolicibacterium</taxon>
    </lineage>
</organism>
<sequence>MGNEINVTVTSCVVRVTDLSRSVDFYRAIFSCRVAVHTEDMALLLTPKGFQIYLHAKEPFLERGIGVLGVQHLVWSTDSAADLEQLTRRLQAYDPATYVHTDDETGLIFVDAVGPDFERIIITHPSPTELPRTAIADRLRG</sequence>
<evidence type="ECO:0000313" key="3">
    <source>
        <dbReference type="Proteomes" id="UP000069620"/>
    </source>
</evidence>
<proteinExistence type="predicted"/>
<protein>
    <recommendedName>
        <fullName evidence="1">VOC domain-containing protein</fullName>
    </recommendedName>
</protein>
<dbReference type="InterPro" id="IPR029068">
    <property type="entry name" value="Glyas_Bleomycin-R_OHBP_Dase"/>
</dbReference>
<dbReference type="Gene3D" id="3.10.180.10">
    <property type="entry name" value="2,3-Dihydroxybiphenyl 1,2-Dioxygenase, domain 1"/>
    <property type="match status" value="1"/>
</dbReference>
<dbReference type="PROSITE" id="PS51819">
    <property type="entry name" value="VOC"/>
    <property type="match status" value="1"/>
</dbReference>
<name>A0A124DZB2_9MYCO</name>
<dbReference type="Proteomes" id="UP000069620">
    <property type="component" value="Unassembled WGS sequence"/>
</dbReference>
<dbReference type="EMBL" id="BCSX01000011">
    <property type="protein sequence ID" value="GAS86840.1"/>
    <property type="molecule type" value="Genomic_DNA"/>
</dbReference>
<gene>
    <name evidence="2" type="ORF">RMCB_0936</name>
</gene>
<comment type="caution">
    <text evidence="2">The sequence shown here is derived from an EMBL/GenBank/DDBJ whole genome shotgun (WGS) entry which is preliminary data.</text>
</comment>
<dbReference type="OrthoDB" id="9797743at2"/>
<evidence type="ECO:0000259" key="1">
    <source>
        <dbReference type="PROSITE" id="PS51819"/>
    </source>
</evidence>
<dbReference type="CDD" id="cd06587">
    <property type="entry name" value="VOC"/>
    <property type="match status" value="1"/>
</dbReference>
<reference evidence="3" key="2">
    <citation type="submission" date="2016-02" db="EMBL/GenBank/DDBJ databases">
        <title>Draft genome sequence of five rapidly growing Mycobacterium species.</title>
        <authorList>
            <person name="Katahira K."/>
            <person name="Gotou Y."/>
            <person name="Iida K."/>
            <person name="Ogura Y."/>
            <person name="Hayashi T."/>
        </authorList>
    </citation>
    <scope>NUCLEOTIDE SEQUENCE [LARGE SCALE GENOMIC DNA]</scope>
    <source>
        <strain evidence="3">JCM15654</strain>
    </source>
</reference>
<reference evidence="3" key="1">
    <citation type="journal article" date="2016" name="Genome Announc.">
        <title>Draft Genome Sequences of Five Rapidly Growing Mycobacterium Species, M. thermoresistibile, M. fortuitum subsp. acetamidolyticum, M. canariasense, M. brisbanense, and M. novocastrense.</title>
        <authorList>
            <person name="Katahira K."/>
            <person name="Ogura Y."/>
            <person name="Gotoh Y."/>
            <person name="Hayashi T."/>
        </authorList>
    </citation>
    <scope>NUCLEOTIDE SEQUENCE [LARGE SCALE GENOMIC DNA]</scope>
    <source>
        <strain evidence="3">JCM15654</strain>
    </source>
</reference>
<feature type="domain" description="VOC" evidence="1">
    <location>
        <begin position="8"/>
        <end position="125"/>
    </location>
</feature>
<dbReference type="AlphaFoldDB" id="A0A124DZB2"/>
<dbReference type="Pfam" id="PF00903">
    <property type="entry name" value="Glyoxalase"/>
    <property type="match status" value="1"/>
</dbReference>
<accession>A0A124DZB2</accession>
<dbReference type="InterPro" id="IPR037523">
    <property type="entry name" value="VOC_core"/>
</dbReference>
<dbReference type="STRING" id="146020.RMCB_0936"/>
<dbReference type="RefSeq" id="WP_029370026.1">
    <property type="nucleotide sequence ID" value="NZ_BCSX01000011.1"/>
</dbReference>
<keyword evidence="3" id="KW-1185">Reference proteome</keyword>
<dbReference type="SUPFAM" id="SSF54593">
    <property type="entry name" value="Glyoxalase/Bleomycin resistance protein/Dihydroxybiphenyl dioxygenase"/>
    <property type="match status" value="1"/>
</dbReference>